<feature type="domain" description="Inner membrane protein YgaP-like transmembrane" evidence="3">
    <location>
        <begin position="52"/>
        <end position="108"/>
    </location>
</feature>
<name>A0A2S0RL79_9FLAO</name>
<reference evidence="4 5" key="1">
    <citation type="submission" date="2018-04" db="EMBL/GenBank/DDBJ databases">
        <title>Genome sequencing of Flavobacterium sp. HYN0048.</title>
        <authorList>
            <person name="Yi H."/>
            <person name="Baek C."/>
        </authorList>
    </citation>
    <scope>NUCLEOTIDE SEQUENCE [LARGE SCALE GENOMIC DNA]</scope>
    <source>
        <strain evidence="4 5">HYN0048</strain>
    </source>
</reference>
<dbReference type="KEGG" id="fmg:HYN48_10865"/>
<accession>A0A2S0RL79</accession>
<feature type="domain" description="Coenzyme Q-binding protein COQ10 START" evidence="2">
    <location>
        <begin position="125"/>
        <end position="228"/>
    </location>
</feature>
<dbReference type="InterPro" id="IPR047137">
    <property type="entry name" value="ORF3"/>
</dbReference>
<dbReference type="Pfam" id="PF11127">
    <property type="entry name" value="YgaP-like_TM"/>
    <property type="match status" value="1"/>
</dbReference>
<dbReference type="EMBL" id="CP028811">
    <property type="protein sequence ID" value="AWA31482.1"/>
    <property type="molecule type" value="Genomic_DNA"/>
</dbReference>
<evidence type="ECO:0000259" key="2">
    <source>
        <dbReference type="Pfam" id="PF03364"/>
    </source>
</evidence>
<dbReference type="PANTHER" id="PTHR33824">
    <property type="entry name" value="POLYKETIDE CYCLASE/DEHYDRASE AND LIPID TRANSPORT SUPERFAMILY PROTEIN"/>
    <property type="match status" value="1"/>
</dbReference>
<dbReference type="RefSeq" id="WP_108373569.1">
    <property type="nucleotide sequence ID" value="NZ_CP028811.1"/>
</dbReference>
<evidence type="ECO:0000313" key="5">
    <source>
        <dbReference type="Proteomes" id="UP000244193"/>
    </source>
</evidence>
<dbReference type="InterPro" id="IPR021309">
    <property type="entry name" value="YgaP-like_TM"/>
</dbReference>
<keyword evidence="5" id="KW-1185">Reference proteome</keyword>
<dbReference type="Proteomes" id="UP000244193">
    <property type="component" value="Chromosome"/>
</dbReference>
<evidence type="ECO:0000313" key="4">
    <source>
        <dbReference type="EMBL" id="AWA31482.1"/>
    </source>
</evidence>
<comment type="similarity">
    <text evidence="1">Belongs to the ribosome association toxin RatA family.</text>
</comment>
<evidence type="ECO:0000256" key="1">
    <source>
        <dbReference type="ARBA" id="ARBA00008918"/>
    </source>
</evidence>
<dbReference type="CDD" id="cd07817">
    <property type="entry name" value="SRPBCC_8"/>
    <property type="match status" value="1"/>
</dbReference>
<organism evidence="4 5">
    <name type="scientific">Flavobacterium magnum</name>
    <dbReference type="NCBI Taxonomy" id="2162713"/>
    <lineage>
        <taxon>Bacteria</taxon>
        <taxon>Pseudomonadati</taxon>
        <taxon>Bacteroidota</taxon>
        <taxon>Flavobacteriia</taxon>
        <taxon>Flavobacteriales</taxon>
        <taxon>Flavobacteriaceae</taxon>
        <taxon>Flavobacterium</taxon>
    </lineage>
</organism>
<dbReference type="InterPro" id="IPR005031">
    <property type="entry name" value="COQ10_START"/>
</dbReference>
<protein>
    <submittedName>
        <fullName evidence="4">Cyclase</fullName>
    </submittedName>
</protein>
<sequence>MKTTQQDTLPLQSKFDTSGTDPNRYAAFYSEDEAQRLGNVTHKAKPVIKGLEPNIGKLERILMVAGGTYLLYKALSGKTKSVGKGIAGGTMLARGISGYCPMYDLAEKSGKFKASNVNIRTSITIDKPVSDVYAFWRKLENLPKFMSHLDSVKELTQTTSEWRAKGPAGIGHISWKANILMDEKDRMLSWHSVPGATIDNAGKIYFRENGPQSTELDITLSYHAPLGIAGEAAAKLLNPWFTKMVNHDIENLKAYMETGQNALQE</sequence>
<dbReference type="PANTHER" id="PTHR33824:SF7">
    <property type="entry name" value="POLYKETIDE CYCLASE_DEHYDRASE AND LIPID TRANSPORT SUPERFAMILY PROTEIN"/>
    <property type="match status" value="1"/>
</dbReference>
<proteinExistence type="inferred from homology"/>
<dbReference type="Gene3D" id="3.30.530.20">
    <property type="match status" value="1"/>
</dbReference>
<dbReference type="InterPro" id="IPR023393">
    <property type="entry name" value="START-like_dom_sf"/>
</dbReference>
<dbReference type="AlphaFoldDB" id="A0A2S0RL79"/>
<gene>
    <name evidence="4" type="ORF">HYN48_10865</name>
</gene>
<dbReference type="OrthoDB" id="9797595at2"/>
<dbReference type="Pfam" id="PF03364">
    <property type="entry name" value="Polyketide_cyc"/>
    <property type="match status" value="1"/>
</dbReference>
<dbReference type="SUPFAM" id="SSF55961">
    <property type="entry name" value="Bet v1-like"/>
    <property type="match status" value="1"/>
</dbReference>
<evidence type="ECO:0000259" key="3">
    <source>
        <dbReference type="Pfam" id="PF11127"/>
    </source>
</evidence>